<dbReference type="PROSITE" id="PS00383">
    <property type="entry name" value="TYR_PHOSPHATASE_1"/>
    <property type="match status" value="1"/>
</dbReference>
<keyword evidence="9" id="KW-1185">Reference proteome</keyword>
<dbReference type="GO" id="GO:0008330">
    <property type="term" value="F:protein tyrosine/threonine phosphatase activity"/>
    <property type="evidence" value="ECO:0007669"/>
    <property type="project" value="TreeGrafter"/>
</dbReference>
<evidence type="ECO:0000259" key="8">
    <source>
        <dbReference type="PROSITE" id="PS50206"/>
    </source>
</evidence>
<dbReference type="InterPro" id="IPR036873">
    <property type="entry name" value="Rhodanese-like_dom_sf"/>
</dbReference>
<comment type="similarity">
    <text evidence="1">Belongs to the protein-tyrosine phosphatase family. Non-receptor class dual specificity subfamily.</text>
</comment>
<reference evidence="10" key="1">
    <citation type="submission" date="2025-08" db="UniProtKB">
        <authorList>
            <consortium name="RefSeq"/>
        </authorList>
    </citation>
    <scope>IDENTIFICATION</scope>
    <source>
        <tissue evidence="10">Total insect</tissue>
    </source>
</reference>
<evidence type="ECO:0000259" key="6">
    <source>
        <dbReference type="PROSITE" id="PS50054"/>
    </source>
</evidence>
<proteinExistence type="inferred from homology"/>
<dbReference type="Gene3D" id="3.90.190.10">
    <property type="entry name" value="Protein tyrosine phosphatase superfamily"/>
    <property type="match status" value="1"/>
</dbReference>
<evidence type="ECO:0000256" key="1">
    <source>
        <dbReference type="ARBA" id="ARBA00008601"/>
    </source>
</evidence>
<feature type="region of interest" description="Disordered" evidence="5">
    <location>
        <begin position="356"/>
        <end position="420"/>
    </location>
</feature>
<evidence type="ECO:0000259" key="7">
    <source>
        <dbReference type="PROSITE" id="PS50056"/>
    </source>
</evidence>
<dbReference type="PROSITE" id="PS50056">
    <property type="entry name" value="TYR_PHOSPHATASE_2"/>
    <property type="match status" value="1"/>
</dbReference>
<dbReference type="InterPro" id="IPR000340">
    <property type="entry name" value="Dual-sp_phosphatase_cat-dom"/>
</dbReference>
<sequence length="479" mass="51200">DRLRLALSRSLSEPGPSILPVVLPSPVTPTSSPPKRCKLESPARGGAVAADCDDAEALAKVLERVRPLDSDGLVRRLGDCVLLDCRAFLAYNASHIRGAVNVNCTDRLNRRRLQQGRASLAELAGSKWPCSSRSPRQVVVYDDSSALLDRLPPQHPLLLVLAALVKDDRDPAFLVGGHREFHRRHRELCEDALLTGADARPESPPLDIDSAPPSRLLPHLFLGNAQDASLRSLRLLGVDWVLSVTSAPPGVSDESYLAAGVRHRTLLARDCSQQSLRAHFQDAYTFIEEARSSGGVVLLHCQAGVSRSAAVAIAYLMRSRGLSMAEAYQQVKAARPIISPNLNFMGQLLELEQSLARSPTSSSSSSGPLSPLSPLPCSLDSLDSSSPGSSPAGSPTYSPVASPDPSCHQSPLLGLAPVSRQPRPQRAVVLLPGRGRPLTCPRRPRCGVDMTQASEPRPCRHGRLRLVGHLGVVGRGGGA</sequence>
<evidence type="ECO:0000313" key="9">
    <source>
        <dbReference type="Proteomes" id="UP000515158"/>
    </source>
</evidence>
<evidence type="ECO:0000313" key="10">
    <source>
        <dbReference type="RefSeq" id="XP_034253760.1"/>
    </source>
</evidence>
<evidence type="ECO:0000256" key="5">
    <source>
        <dbReference type="SAM" id="MobiDB-lite"/>
    </source>
</evidence>
<dbReference type="Pfam" id="PF00581">
    <property type="entry name" value="Rhodanese"/>
    <property type="match status" value="1"/>
</dbReference>
<dbReference type="InterPro" id="IPR001763">
    <property type="entry name" value="Rhodanese-like_dom"/>
</dbReference>
<dbReference type="CTD" id="40958"/>
<dbReference type="GO" id="GO:0005829">
    <property type="term" value="C:cytosol"/>
    <property type="evidence" value="ECO:0007669"/>
    <property type="project" value="TreeGrafter"/>
</dbReference>
<dbReference type="PRINTS" id="PR01764">
    <property type="entry name" value="MAPKPHPHTASE"/>
</dbReference>
<dbReference type="GO" id="GO:0033550">
    <property type="term" value="F:MAP kinase tyrosine phosphatase activity"/>
    <property type="evidence" value="ECO:0007669"/>
    <property type="project" value="TreeGrafter"/>
</dbReference>
<dbReference type="SUPFAM" id="SSF52821">
    <property type="entry name" value="Rhodanese/Cell cycle control phosphatase"/>
    <property type="match status" value="1"/>
</dbReference>
<protein>
    <recommendedName>
        <fullName evidence="2">protein-tyrosine-phosphatase</fullName>
        <ecNumber evidence="2">3.1.3.48</ecNumber>
    </recommendedName>
</protein>
<dbReference type="SUPFAM" id="SSF52799">
    <property type="entry name" value="(Phosphotyrosine protein) phosphatases II"/>
    <property type="match status" value="1"/>
</dbReference>
<dbReference type="InterPro" id="IPR020422">
    <property type="entry name" value="TYR_PHOSPHATASE_DUAL_dom"/>
</dbReference>
<name>A0A6P9A8A7_THRPL</name>
<dbReference type="InterPro" id="IPR000387">
    <property type="entry name" value="Tyr_Pase_dom"/>
</dbReference>
<gene>
    <name evidence="10" type="primary">LOC117652775</name>
</gene>
<dbReference type="InterPro" id="IPR008343">
    <property type="entry name" value="MKP"/>
</dbReference>
<dbReference type="PROSITE" id="PS50206">
    <property type="entry name" value="RHODANESE_3"/>
    <property type="match status" value="1"/>
</dbReference>
<feature type="domain" description="Tyrosine specific protein phosphatases" evidence="7">
    <location>
        <begin position="278"/>
        <end position="336"/>
    </location>
</feature>
<dbReference type="RefSeq" id="XP_034253760.1">
    <property type="nucleotide sequence ID" value="XM_034397869.1"/>
</dbReference>
<dbReference type="OrthoDB" id="426001at2759"/>
<feature type="domain" description="Tyrosine-protein phosphatase" evidence="6">
    <location>
        <begin position="212"/>
        <end position="357"/>
    </location>
</feature>
<dbReference type="PANTHER" id="PTHR10159">
    <property type="entry name" value="DUAL SPECIFICITY PROTEIN PHOSPHATASE"/>
    <property type="match status" value="1"/>
</dbReference>
<feature type="non-terminal residue" evidence="10">
    <location>
        <position position="1"/>
    </location>
</feature>
<evidence type="ECO:0000256" key="4">
    <source>
        <dbReference type="ARBA" id="ARBA00022912"/>
    </source>
</evidence>
<feature type="domain" description="Rhodanese" evidence="8">
    <location>
        <begin position="76"/>
        <end position="190"/>
    </location>
</feature>
<dbReference type="EC" id="3.1.3.48" evidence="2"/>
<feature type="compositionally biased region" description="Low complexity" evidence="5">
    <location>
        <begin position="356"/>
        <end position="399"/>
    </location>
</feature>
<keyword evidence="4" id="KW-0904">Protein phosphatase</keyword>
<evidence type="ECO:0000256" key="3">
    <source>
        <dbReference type="ARBA" id="ARBA00022801"/>
    </source>
</evidence>
<dbReference type="PANTHER" id="PTHR10159:SF528">
    <property type="entry name" value="PUCKERED, ISOFORM A"/>
    <property type="match status" value="1"/>
</dbReference>
<dbReference type="GO" id="GO:0017017">
    <property type="term" value="F:MAP kinase tyrosine/serine/threonine phosphatase activity"/>
    <property type="evidence" value="ECO:0007669"/>
    <property type="project" value="InterPro"/>
</dbReference>
<organism evidence="10">
    <name type="scientific">Thrips palmi</name>
    <name type="common">Melon thrips</name>
    <dbReference type="NCBI Taxonomy" id="161013"/>
    <lineage>
        <taxon>Eukaryota</taxon>
        <taxon>Metazoa</taxon>
        <taxon>Ecdysozoa</taxon>
        <taxon>Arthropoda</taxon>
        <taxon>Hexapoda</taxon>
        <taxon>Insecta</taxon>
        <taxon>Pterygota</taxon>
        <taxon>Neoptera</taxon>
        <taxon>Paraneoptera</taxon>
        <taxon>Thysanoptera</taxon>
        <taxon>Terebrantia</taxon>
        <taxon>Thripoidea</taxon>
        <taxon>Thripidae</taxon>
        <taxon>Thrips</taxon>
    </lineage>
</organism>
<evidence type="ECO:0000256" key="2">
    <source>
        <dbReference type="ARBA" id="ARBA00013064"/>
    </source>
</evidence>
<dbReference type="KEGG" id="tpal:117652775"/>
<dbReference type="AlphaFoldDB" id="A0A6P9A8A7"/>
<dbReference type="SMART" id="SM00195">
    <property type="entry name" value="DSPc"/>
    <property type="match status" value="1"/>
</dbReference>
<dbReference type="InterPro" id="IPR029021">
    <property type="entry name" value="Prot-tyrosine_phosphatase-like"/>
</dbReference>
<dbReference type="Proteomes" id="UP000515158">
    <property type="component" value="Unplaced"/>
</dbReference>
<dbReference type="CDD" id="cd01446">
    <property type="entry name" value="DSP_MapKP"/>
    <property type="match status" value="1"/>
</dbReference>
<dbReference type="InterPro" id="IPR016130">
    <property type="entry name" value="Tyr_Pase_AS"/>
</dbReference>
<accession>A0A6P9A8A7</accession>
<dbReference type="PROSITE" id="PS50054">
    <property type="entry name" value="TYR_PHOSPHATASE_DUAL"/>
    <property type="match status" value="1"/>
</dbReference>
<dbReference type="GeneID" id="117652775"/>
<dbReference type="InParanoid" id="A0A6P9A8A7"/>
<dbReference type="GO" id="GO:0043409">
    <property type="term" value="P:negative regulation of MAPK cascade"/>
    <property type="evidence" value="ECO:0007669"/>
    <property type="project" value="TreeGrafter"/>
</dbReference>
<dbReference type="Pfam" id="PF00782">
    <property type="entry name" value="DSPc"/>
    <property type="match status" value="1"/>
</dbReference>
<dbReference type="SMART" id="SM00450">
    <property type="entry name" value="RHOD"/>
    <property type="match status" value="1"/>
</dbReference>
<keyword evidence="3" id="KW-0378">Hydrolase</keyword>
<dbReference type="Gene3D" id="3.40.250.10">
    <property type="entry name" value="Rhodanese-like domain"/>
    <property type="match status" value="1"/>
</dbReference>